<dbReference type="AlphaFoldDB" id="A0AA86MKM6"/>
<dbReference type="PROSITE" id="PS51206">
    <property type="entry name" value="SF3_HELICASE_1"/>
    <property type="match status" value="1"/>
</dbReference>
<dbReference type="EMBL" id="CAKJVE010000004">
    <property type="protein sequence ID" value="CAG9703184.1"/>
    <property type="molecule type" value="Genomic_DNA"/>
</dbReference>
<keyword evidence="4" id="KW-0067">ATP-binding</keyword>
<dbReference type="InterPro" id="IPR014015">
    <property type="entry name" value="Helicase_SF3_DNA-vir"/>
</dbReference>
<dbReference type="RefSeq" id="WP_210887480.1">
    <property type="nucleotide sequence ID" value="NZ_CAKJVE010000004.1"/>
</dbReference>
<dbReference type="CDD" id="cd04859">
    <property type="entry name" value="Prim_Pol"/>
    <property type="match status" value="1"/>
</dbReference>
<dbReference type="PANTHER" id="PTHR35372:SF2">
    <property type="entry name" value="SF3 HELICASE DOMAIN-CONTAINING PROTEIN"/>
    <property type="match status" value="1"/>
</dbReference>
<dbReference type="Pfam" id="PF09250">
    <property type="entry name" value="Prim-Pol"/>
    <property type="match status" value="1"/>
</dbReference>
<evidence type="ECO:0000313" key="5">
    <source>
        <dbReference type="EMBL" id="CAG9703184.1"/>
    </source>
</evidence>
<dbReference type="SMART" id="SM00942">
    <property type="entry name" value="PriCT_1"/>
    <property type="match status" value="1"/>
</dbReference>
<dbReference type="Gene3D" id="3.40.50.300">
    <property type="entry name" value="P-loop containing nucleotide triphosphate hydrolases"/>
    <property type="match status" value="1"/>
</dbReference>
<dbReference type="NCBIfam" id="TIGR01613">
    <property type="entry name" value="primase_Cterm"/>
    <property type="match status" value="1"/>
</dbReference>
<evidence type="ECO:0000256" key="1">
    <source>
        <dbReference type="ARBA" id="ARBA00022741"/>
    </source>
</evidence>
<dbReference type="InterPro" id="IPR027417">
    <property type="entry name" value="P-loop_NTPase"/>
</dbReference>
<dbReference type="InterPro" id="IPR006500">
    <property type="entry name" value="Helicase_put_C_phage/plasmid"/>
</dbReference>
<dbReference type="InterPro" id="IPR015330">
    <property type="entry name" value="DNA_primase/pol_bifunc_N"/>
</dbReference>
<dbReference type="Proteomes" id="UP000789738">
    <property type="component" value="Unassembled WGS sequence"/>
</dbReference>
<accession>A0AA86MKM6</accession>
<dbReference type="InterPro" id="IPR014820">
    <property type="entry name" value="PriCT_1"/>
</dbReference>
<dbReference type="GO" id="GO:0016787">
    <property type="term" value="F:hydrolase activity"/>
    <property type="evidence" value="ECO:0007669"/>
    <property type="project" value="UniProtKB-KW"/>
</dbReference>
<evidence type="ECO:0000256" key="2">
    <source>
        <dbReference type="ARBA" id="ARBA00022801"/>
    </source>
</evidence>
<keyword evidence="1" id="KW-0547">Nucleotide-binding</keyword>
<sequence>MEKEKLKELIQDKNLFPLVPLQDNKNIPYVKWSMKENQIKSIEEYEKYSKKNCTGYSLICGKASGIMVIDLDVGHADGINGINNFNDFINELSQDDKDIINNTFAVRSPNGGIHLYFKYKRGLKTKASYIDGVDIRTDGGLIVLPYTRRKLESGDIKEYELLNNNDIKEMPKALFDKFVKLHKRNNPSNDFAESKSSTSKVEFSKGSRNDSLFKYAISIIDNSNIRDENIISNIIHGLNLSMCKPPMEVQRVDSIIKSIIQRLNPQYCDSKGVINAGVLAEYVLKDTPCYTKGNLWYKYNSKKGVYEYLEFKQVQKMFFEYIVNDTDKRTATKSKSFAELLMLNSEDAREIHDERKYINCLSGVIDIESNEILEHSPKYKTEIQFQAHLIMDPGEYQKKFNNSEFKKFLYSTLDDESILTLQEAWGLMLSPHAKEVQNCFIYKGEGSNGKSLAFDIQEALIGDNNEICGIGLGDFGGDFVISSAEGKHVNIVRDDELSGKNIHKFFKSMVCGEPVTVNRKKKDLIRMGFNMTMFFGLNRMPGAVDKSTGFFRRPIIIPFNISFGTDEEVKKGLRDKVKDTGLSQRIIDNELDIVFTWAYEGLQRIKANKWKITISKISEAEMEEYREEADSAYAFFKDRIIRVKGARVTKKVVYDAYSNWCFNNGITPMNINQFGRQLKSNGIKDRASNSVKYWLDIELVDLEPIEDSTSPFVD</sequence>
<dbReference type="Pfam" id="PF19263">
    <property type="entry name" value="DUF5906"/>
    <property type="match status" value="1"/>
</dbReference>
<evidence type="ECO:0000256" key="3">
    <source>
        <dbReference type="ARBA" id="ARBA00022806"/>
    </source>
</evidence>
<dbReference type="Pfam" id="PF03288">
    <property type="entry name" value="Pox_D5"/>
    <property type="match status" value="1"/>
</dbReference>
<proteinExistence type="predicted"/>
<organism evidence="5 6">
    <name type="scientific">Clostridium neonatale</name>
    <dbReference type="NCBI Taxonomy" id="137838"/>
    <lineage>
        <taxon>Bacteria</taxon>
        <taxon>Bacillati</taxon>
        <taxon>Bacillota</taxon>
        <taxon>Clostridia</taxon>
        <taxon>Eubacteriales</taxon>
        <taxon>Clostridiaceae</taxon>
        <taxon>Clostridium</taxon>
    </lineage>
</organism>
<dbReference type="InterPro" id="IPR045455">
    <property type="entry name" value="NrS-1_pol-like_helicase"/>
</dbReference>
<dbReference type="GO" id="GO:0004386">
    <property type="term" value="F:helicase activity"/>
    <property type="evidence" value="ECO:0007669"/>
    <property type="project" value="UniProtKB-KW"/>
</dbReference>
<protein>
    <submittedName>
        <fullName evidence="5">DNA primase</fullName>
    </submittedName>
</protein>
<dbReference type="InterPro" id="IPR014818">
    <property type="entry name" value="Phage/plasmid_primase_P4_C"/>
</dbReference>
<evidence type="ECO:0000313" key="6">
    <source>
        <dbReference type="Proteomes" id="UP000789738"/>
    </source>
</evidence>
<keyword evidence="3" id="KW-0347">Helicase</keyword>
<comment type="caution">
    <text evidence="5">The sequence shown here is derived from an EMBL/GenBank/DDBJ whole genome shotgun (WGS) entry which is preliminary data.</text>
</comment>
<evidence type="ECO:0000256" key="4">
    <source>
        <dbReference type="ARBA" id="ARBA00022840"/>
    </source>
</evidence>
<name>A0AA86MKM6_9CLOT</name>
<keyword evidence="2" id="KW-0378">Hydrolase</keyword>
<dbReference type="InterPro" id="IPR051620">
    <property type="entry name" value="ORF904-like_C"/>
</dbReference>
<gene>
    <name evidence="5" type="ORF">CNEO_40418</name>
</gene>
<dbReference type="InterPro" id="IPR004968">
    <property type="entry name" value="DNA_primase/NTPase_C"/>
</dbReference>
<dbReference type="PANTHER" id="PTHR35372">
    <property type="entry name" value="ATP BINDING PROTEIN-RELATED"/>
    <property type="match status" value="1"/>
</dbReference>
<dbReference type="GO" id="GO:0005524">
    <property type="term" value="F:ATP binding"/>
    <property type="evidence" value="ECO:0007669"/>
    <property type="project" value="UniProtKB-KW"/>
</dbReference>
<dbReference type="SUPFAM" id="SSF56747">
    <property type="entry name" value="Prim-pol domain"/>
    <property type="match status" value="1"/>
</dbReference>
<dbReference type="Pfam" id="PF08706">
    <property type="entry name" value="D5_N"/>
    <property type="match status" value="1"/>
</dbReference>
<dbReference type="SMART" id="SM00943">
    <property type="entry name" value="Prim-Pol"/>
    <property type="match status" value="1"/>
</dbReference>
<reference evidence="5" key="1">
    <citation type="submission" date="2021-10" db="EMBL/GenBank/DDBJ databases">
        <authorList>
            <person name="Mesa V."/>
        </authorList>
    </citation>
    <scope>NUCLEOTIDE SEQUENCE</scope>
    <source>
        <strain evidence="5">CC3_PB</strain>
    </source>
</reference>
<dbReference type="SUPFAM" id="SSF52540">
    <property type="entry name" value="P-loop containing nucleoside triphosphate hydrolases"/>
    <property type="match status" value="1"/>
</dbReference>